<dbReference type="Gene3D" id="3.30.70.1620">
    <property type="match status" value="1"/>
</dbReference>
<keyword evidence="3" id="KW-0132">Cell division</keyword>
<dbReference type="CDD" id="cd03273">
    <property type="entry name" value="ABC_SMC2_euk"/>
    <property type="match status" value="1"/>
</dbReference>
<feature type="coiled-coil region" evidence="12">
    <location>
        <begin position="683"/>
        <end position="710"/>
    </location>
</feature>
<sequence length="1212" mass="138103">MRIEELIIEGFKSYATRTHITGWDPEFNAITGLNGSGKSNILDAICFVLGITNLTHVRASNLQDLLYKRGQAGITKASVTIVFNNEDREGSPIGYEQYKQITVTRQVLMGGKTKYIVNGHTAQQQVVANLFQSVQLNVNNPHFLIMQGKITKVLNMKPPEILAMIEEAAGTRMFEERKDKAFKTMSKKETKVVEITSILNEEIGPKLQKLREEKRAFLEFQKVEIEIDRLRRLVVAHDYMKNEEKVNRNAQDLDSKQQRLQDLEKSINILKREIKNIDVDIQRHSKRKHKEMSNGGKFQELEEAVKEYSKQLVKTKTVCDLKAKSVAEETKSKDALLSNLEELEQALKEKKEDHEKKFAEYEELKKQNDSKTTEVKRSEELLQTLSTGVAAEEGHENGYMEQLQEAKNVASQSSTEEEQTKLRISHMKKELKELQPKTAKAIKENKTAMKELESAKQQIEKLENQIEQLNWDPDTESTLLKEKSEIQSNVDSLEEDVESMSSKLSGLEFQFADPTPNFDRSQVKGLVAELINVDDEQKIASTALEICAGGRLYNVVVDTEVVGKQLLQKGKLRRRVTIIPLNKIAAFKASAQKIATAQKLAPGKVDLALNLIGYDEEVTAAMQFVFGNTLICKDAKSAEKVTFDKNVRMKSVTYDGDVYDPSGTLQGGSKPSTGGILIKMNALKDAKMQLADLHKQLKAVNEKLQSLQKDGAKYKTLKQQLDLKVHAATLLEDQLNKSTHAQVLKRAQDLEKDIGDLDTTIVQCREKRKDALKRVKDLEIEMEEFKENKDSKLEDMRKKLAKAKKALSKSTQIVKNMQREVQTIQLEIEQTESEIENCKQQITVADQSIEEYVSKEKSLKNDLIDIKNALDHAQEKLDNEMQTMKNYDSEIRELETLSKDKSSEMADFQLELQKLSHELDRFDKERESAAKVVADLEKSHEWIVDQKQFFGKANTPYDFDSQDVKESHKKLKKLELEHDKLRKKINMKVMNTMDSVEKKEASLKHMLHTVRKDKRKIEETIKELDNYKKEALERTWKKVNVDFGDIFGELLQNSSAKLEPPENQTLMEGLEVKVCLGGVWKQSLTELSGGQRSLIALSLILALLQFKPAPMYILDEIDAALDLSHTQNIGQLFRSRFKGAQFIVVSLKEGMFNNANVLFRARFRDGISMVERHVQKQTRTPGKVSQRPSLGTPVSKPVPRKVSKRPRIVEKS</sequence>
<dbReference type="EMBL" id="JASJQH010000873">
    <property type="protein sequence ID" value="KAK9762665.1"/>
    <property type="molecule type" value="Genomic_DNA"/>
</dbReference>
<dbReference type="Gene3D" id="1.10.287.1490">
    <property type="match status" value="1"/>
</dbReference>
<dbReference type="InterPro" id="IPR010935">
    <property type="entry name" value="SMC_hinge"/>
</dbReference>
<evidence type="ECO:0000256" key="13">
    <source>
        <dbReference type="SAM" id="MobiDB-lite"/>
    </source>
</evidence>
<dbReference type="SMART" id="SM00968">
    <property type="entry name" value="SMC_hinge"/>
    <property type="match status" value="1"/>
</dbReference>
<reference evidence="15 16" key="1">
    <citation type="submission" date="2023-04" db="EMBL/GenBank/DDBJ databases">
        <title>Genome of Basidiobolus ranarum AG-B5.</title>
        <authorList>
            <person name="Stajich J.E."/>
            <person name="Carter-House D."/>
            <person name="Gryganskyi A."/>
        </authorList>
    </citation>
    <scope>NUCLEOTIDE SEQUENCE [LARGE SCALE GENOMIC DNA]</scope>
    <source>
        <strain evidence="15 16">AG-B5</strain>
    </source>
</reference>
<dbReference type="Pfam" id="PF02463">
    <property type="entry name" value="SMC_N"/>
    <property type="match status" value="1"/>
</dbReference>
<feature type="region of interest" description="Disordered" evidence="13">
    <location>
        <begin position="1174"/>
        <end position="1212"/>
    </location>
</feature>
<dbReference type="Gene3D" id="1.20.1060.20">
    <property type="match status" value="1"/>
</dbReference>
<evidence type="ECO:0000256" key="9">
    <source>
        <dbReference type="ARBA" id="ARBA00023242"/>
    </source>
</evidence>
<protein>
    <recommendedName>
        <fullName evidence="11">Structural maintenance of chromosomes protein</fullName>
    </recommendedName>
</protein>
<dbReference type="InterPro" id="IPR003395">
    <property type="entry name" value="RecF/RecN/SMC_N"/>
</dbReference>
<evidence type="ECO:0000256" key="4">
    <source>
        <dbReference type="ARBA" id="ARBA00022741"/>
    </source>
</evidence>
<evidence type="ECO:0000256" key="12">
    <source>
        <dbReference type="SAM" id="Coils"/>
    </source>
</evidence>
<keyword evidence="7 12" id="KW-0175">Coiled coil</keyword>
<dbReference type="Gene3D" id="3.40.50.300">
    <property type="entry name" value="P-loop containing nucleotide triphosphate hydrolases"/>
    <property type="match status" value="2"/>
</dbReference>
<organism evidence="15 16">
    <name type="scientific">Basidiobolus ranarum</name>
    <dbReference type="NCBI Taxonomy" id="34480"/>
    <lineage>
        <taxon>Eukaryota</taxon>
        <taxon>Fungi</taxon>
        <taxon>Fungi incertae sedis</taxon>
        <taxon>Zoopagomycota</taxon>
        <taxon>Entomophthoromycotina</taxon>
        <taxon>Basidiobolomycetes</taxon>
        <taxon>Basidiobolales</taxon>
        <taxon>Basidiobolaceae</taxon>
        <taxon>Basidiobolus</taxon>
    </lineage>
</organism>
<dbReference type="PANTHER" id="PTHR43977">
    <property type="entry name" value="STRUCTURAL MAINTENANCE OF CHROMOSOMES PROTEIN 3"/>
    <property type="match status" value="1"/>
</dbReference>
<comment type="caution">
    <text evidence="15">The sequence shown here is derived from an EMBL/GenBank/DDBJ whole genome shotgun (WGS) entry which is preliminary data.</text>
</comment>
<evidence type="ECO:0000256" key="8">
    <source>
        <dbReference type="ARBA" id="ARBA00023067"/>
    </source>
</evidence>
<dbReference type="InterPro" id="IPR027120">
    <property type="entry name" value="Smc2_ABC"/>
</dbReference>
<gene>
    <name evidence="15" type="primary">SMC2</name>
    <name evidence="15" type="ORF">K7432_011392</name>
</gene>
<evidence type="ECO:0000256" key="1">
    <source>
        <dbReference type="ARBA" id="ARBA00004123"/>
    </source>
</evidence>
<keyword evidence="5" id="KW-0498">Mitosis</keyword>
<dbReference type="InterPro" id="IPR024704">
    <property type="entry name" value="SMC"/>
</dbReference>
<dbReference type="Pfam" id="PF06470">
    <property type="entry name" value="SMC_hinge"/>
    <property type="match status" value="1"/>
</dbReference>
<comment type="similarity">
    <text evidence="2">Belongs to the SMC family. SMC2 subfamily.</text>
</comment>
<dbReference type="InterPro" id="IPR036277">
    <property type="entry name" value="SMC_hinge_sf"/>
</dbReference>
<feature type="coiled-coil region" evidence="12">
    <location>
        <begin position="761"/>
        <end position="939"/>
    </location>
</feature>
<evidence type="ECO:0000313" key="15">
    <source>
        <dbReference type="EMBL" id="KAK9762665.1"/>
    </source>
</evidence>
<dbReference type="InterPro" id="IPR027417">
    <property type="entry name" value="P-loop_NTPase"/>
</dbReference>
<evidence type="ECO:0000256" key="11">
    <source>
        <dbReference type="PIRNR" id="PIRNR005719"/>
    </source>
</evidence>
<dbReference type="Proteomes" id="UP001479436">
    <property type="component" value="Unassembled WGS sequence"/>
</dbReference>
<evidence type="ECO:0000256" key="6">
    <source>
        <dbReference type="ARBA" id="ARBA00022840"/>
    </source>
</evidence>
<keyword evidence="10" id="KW-0131">Cell cycle</keyword>
<proteinExistence type="inferred from homology"/>
<feature type="coiled-coil region" evidence="12">
    <location>
        <begin position="438"/>
        <end position="510"/>
    </location>
</feature>
<dbReference type="SUPFAM" id="SSF75553">
    <property type="entry name" value="Smc hinge domain"/>
    <property type="match status" value="1"/>
</dbReference>
<evidence type="ECO:0000256" key="2">
    <source>
        <dbReference type="ARBA" id="ARBA00005231"/>
    </source>
</evidence>
<dbReference type="SUPFAM" id="SSF52540">
    <property type="entry name" value="P-loop containing nucleoside triphosphate hydrolases"/>
    <property type="match status" value="1"/>
</dbReference>
<feature type="coiled-coil region" evidence="12">
    <location>
        <begin position="246"/>
        <end position="381"/>
    </location>
</feature>
<evidence type="ECO:0000256" key="3">
    <source>
        <dbReference type="ARBA" id="ARBA00022618"/>
    </source>
</evidence>
<keyword evidence="16" id="KW-1185">Reference proteome</keyword>
<accession>A0ABR2WMC2</accession>
<feature type="domain" description="SMC hinge" evidence="14">
    <location>
        <begin position="521"/>
        <end position="642"/>
    </location>
</feature>
<feature type="coiled-coil region" evidence="12">
    <location>
        <begin position="964"/>
        <end position="1034"/>
    </location>
</feature>
<keyword evidence="8" id="KW-0226">DNA condensation</keyword>
<evidence type="ECO:0000256" key="5">
    <source>
        <dbReference type="ARBA" id="ARBA00022776"/>
    </source>
</evidence>
<keyword evidence="4" id="KW-0547">Nucleotide-binding</keyword>
<dbReference type="PIRSF" id="PIRSF005719">
    <property type="entry name" value="SMC"/>
    <property type="match status" value="1"/>
</dbReference>
<evidence type="ECO:0000256" key="7">
    <source>
        <dbReference type="ARBA" id="ARBA00023054"/>
    </source>
</evidence>
<evidence type="ECO:0000313" key="16">
    <source>
        <dbReference type="Proteomes" id="UP001479436"/>
    </source>
</evidence>
<keyword evidence="6" id="KW-0067">ATP-binding</keyword>
<name>A0ABR2WMC2_9FUNG</name>
<evidence type="ECO:0000256" key="10">
    <source>
        <dbReference type="ARBA" id="ARBA00023306"/>
    </source>
</evidence>
<evidence type="ECO:0000259" key="14">
    <source>
        <dbReference type="SMART" id="SM00968"/>
    </source>
</evidence>
<comment type="subcellular location">
    <subcellularLocation>
        <location evidence="1 11">Nucleus</location>
    </subcellularLocation>
</comment>
<keyword evidence="9 11" id="KW-0539">Nucleus</keyword>